<evidence type="ECO:0000256" key="4">
    <source>
        <dbReference type="ARBA" id="ARBA00022801"/>
    </source>
</evidence>
<feature type="transmembrane region" description="Helical" evidence="7">
    <location>
        <begin position="92"/>
        <end position="112"/>
    </location>
</feature>
<dbReference type="eggNOG" id="KOG2443">
    <property type="taxonomic scope" value="Eukaryota"/>
</dbReference>
<keyword evidence="5 7" id="KW-1133">Transmembrane helix</keyword>
<dbReference type="Proteomes" id="UP000011087">
    <property type="component" value="Unassembled WGS sequence"/>
</dbReference>
<name>L1J2M2_GUITC</name>
<reference evidence="8 10" key="1">
    <citation type="journal article" date="2012" name="Nature">
        <title>Algal genomes reveal evolutionary mosaicism and the fate of nucleomorphs.</title>
        <authorList>
            <consortium name="DOE Joint Genome Institute"/>
            <person name="Curtis B.A."/>
            <person name="Tanifuji G."/>
            <person name="Burki F."/>
            <person name="Gruber A."/>
            <person name="Irimia M."/>
            <person name="Maruyama S."/>
            <person name="Arias M.C."/>
            <person name="Ball S.G."/>
            <person name="Gile G.H."/>
            <person name="Hirakawa Y."/>
            <person name="Hopkins J.F."/>
            <person name="Kuo A."/>
            <person name="Rensing S.A."/>
            <person name="Schmutz J."/>
            <person name="Symeonidi A."/>
            <person name="Elias M."/>
            <person name="Eveleigh R.J."/>
            <person name="Herman E.K."/>
            <person name="Klute M.J."/>
            <person name="Nakayama T."/>
            <person name="Obornik M."/>
            <person name="Reyes-Prieto A."/>
            <person name="Armbrust E.V."/>
            <person name="Aves S.J."/>
            <person name="Beiko R.G."/>
            <person name="Coutinho P."/>
            <person name="Dacks J.B."/>
            <person name="Durnford D.G."/>
            <person name="Fast N.M."/>
            <person name="Green B.R."/>
            <person name="Grisdale C.J."/>
            <person name="Hempel F."/>
            <person name="Henrissat B."/>
            <person name="Hoppner M.P."/>
            <person name="Ishida K."/>
            <person name="Kim E."/>
            <person name="Koreny L."/>
            <person name="Kroth P.G."/>
            <person name="Liu Y."/>
            <person name="Malik S.B."/>
            <person name="Maier U.G."/>
            <person name="McRose D."/>
            <person name="Mock T."/>
            <person name="Neilson J.A."/>
            <person name="Onodera N.T."/>
            <person name="Poole A.M."/>
            <person name="Pritham E.J."/>
            <person name="Richards T.A."/>
            <person name="Rocap G."/>
            <person name="Roy S.W."/>
            <person name="Sarai C."/>
            <person name="Schaack S."/>
            <person name="Shirato S."/>
            <person name="Slamovits C.H."/>
            <person name="Spencer D.F."/>
            <person name="Suzuki S."/>
            <person name="Worden A.Z."/>
            <person name="Zauner S."/>
            <person name="Barry K."/>
            <person name="Bell C."/>
            <person name="Bharti A.K."/>
            <person name="Crow J.A."/>
            <person name="Grimwood J."/>
            <person name="Kramer R."/>
            <person name="Lindquist E."/>
            <person name="Lucas S."/>
            <person name="Salamov A."/>
            <person name="McFadden G.I."/>
            <person name="Lane C.E."/>
            <person name="Keeling P.J."/>
            <person name="Gray M.W."/>
            <person name="Grigoriev I.V."/>
            <person name="Archibald J.M."/>
        </authorList>
    </citation>
    <scope>NUCLEOTIDE SEQUENCE</scope>
    <source>
        <strain evidence="8 10">CCMP2712</strain>
    </source>
</reference>
<feature type="transmembrane region" description="Helical" evidence="7">
    <location>
        <begin position="37"/>
        <end position="63"/>
    </location>
</feature>
<dbReference type="EnsemblProtists" id="EKX42572">
    <property type="protein sequence ID" value="EKX42572"/>
    <property type="gene ID" value="GUITHDRAFT_73844"/>
</dbReference>
<evidence type="ECO:0000256" key="5">
    <source>
        <dbReference type="ARBA" id="ARBA00022989"/>
    </source>
</evidence>
<keyword evidence="6 7" id="KW-0472">Membrane</keyword>
<dbReference type="RefSeq" id="XP_005829552.1">
    <property type="nucleotide sequence ID" value="XM_005829495.1"/>
</dbReference>
<keyword evidence="4" id="KW-0378">Hydrolase</keyword>
<feature type="transmembrane region" description="Helical" evidence="7">
    <location>
        <begin position="184"/>
        <end position="206"/>
    </location>
</feature>
<feature type="transmembrane region" description="Helical" evidence="7">
    <location>
        <begin position="151"/>
        <end position="172"/>
    </location>
</feature>
<dbReference type="PANTHER" id="PTHR12174">
    <property type="entry name" value="SIGNAL PEPTIDE PEPTIDASE"/>
    <property type="match status" value="1"/>
</dbReference>
<dbReference type="GO" id="GO:0030660">
    <property type="term" value="C:Golgi-associated vesicle membrane"/>
    <property type="evidence" value="ECO:0007669"/>
    <property type="project" value="TreeGrafter"/>
</dbReference>
<protein>
    <submittedName>
        <fullName evidence="8 9">Uncharacterized protein</fullName>
    </submittedName>
</protein>
<feature type="transmembrane region" description="Helical" evidence="7">
    <location>
        <begin position="6"/>
        <end position="25"/>
    </location>
</feature>
<dbReference type="PaxDb" id="55529-EKX42572"/>
<dbReference type="InterPro" id="IPR007369">
    <property type="entry name" value="Peptidase_A22B_SPP"/>
</dbReference>
<evidence type="ECO:0000256" key="2">
    <source>
        <dbReference type="ARBA" id="ARBA00006859"/>
    </source>
</evidence>
<reference evidence="9" key="3">
    <citation type="submission" date="2015-06" db="UniProtKB">
        <authorList>
            <consortium name="EnsemblProtists"/>
        </authorList>
    </citation>
    <scope>IDENTIFICATION</scope>
</reference>
<dbReference type="GO" id="GO:0098553">
    <property type="term" value="C:lumenal side of endoplasmic reticulum membrane"/>
    <property type="evidence" value="ECO:0007669"/>
    <property type="project" value="TreeGrafter"/>
</dbReference>
<dbReference type="AlphaFoldDB" id="L1J2M2"/>
<dbReference type="SMART" id="SM00730">
    <property type="entry name" value="PSN"/>
    <property type="match status" value="1"/>
</dbReference>
<evidence type="ECO:0000256" key="3">
    <source>
        <dbReference type="ARBA" id="ARBA00022692"/>
    </source>
</evidence>
<evidence type="ECO:0000313" key="10">
    <source>
        <dbReference type="Proteomes" id="UP000011087"/>
    </source>
</evidence>
<dbReference type="GO" id="GO:0006465">
    <property type="term" value="P:signal peptide processing"/>
    <property type="evidence" value="ECO:0007669"/>
    <property type="project" value="TreeGrafter"/>
</dbReference>
<reference evidence="10" key="2">
    <citation type="submission" date="2012-11" db="EMBL/GenBank/DDBJ databases">
        <authorList>
            <person name="Kuo A."/>
            <person name="Curtis B.A."/>
            <person name="Tanifuji G."/>
            <person name="Burki F."/>
            <person name="Gruber A."/>
            <person name="Irimia M."/>
            <person name="Maruyama S."/>
            <person name="Arias M.C."/>
            <person name="Ball S.G."/>
            <person name="Gile G.H."/>
            <person name="Hirakawa Y."/>
            <person name="Hopkins J.F."/>
            <person name="Rensing S.A."/>
            <person name="Schmutz J."/>
            <person name="Symeonidi A."/>
            <person name="Elias M."/>
            <person name="Eveleigh R.J."/>
            <person name="Herman E.K."/>
            <person name="Klute M.J."/>
            <person name="Nakayama T."/>
            <person name="Obornik M."/>
            <person name="Reyes-Prieto A."/>
            <person name="Armbrust E.V."/>
            <person name="Aves S.J."/>
            <person name="Beiko R.G."/>
            <person name="Coutinho P."/>
            <person name="Dacks J.B."/>
            <person name="Durnford D.G."/>
            <person name="Fast N.M."/>
            <person name="Green B.R."/>
            <person name="Grisdale C."/>
            <person name="Hempe F."/>
            <person name="Henrissat B."/>
            <person name="Hoppner M.P."/>
            <person name="Ishida K.-I."/>
            <person name="Kim E."/>
            <person name="Koreny L."/>
            <person name="Kroth P.G."/>
            <person name="Liu Y."/>
            <person name="Malik S.-B."/>
            <person name="Maier U.G."/>
            <person name="McRose D."/>
            <person name="Mock T."/>
            <person name="Neilson J.A."/>
            <person name="Onodera N.T."/>
            <person name="Poole A.M."/>
            <person name="Pritham E.J."/>
            <person name="Richards T.A."/>
            <person name="Rocap G."/>
            <person name="Roy S.W."/>
            <person name="Sarai C."/>
            <person name="Schaack S."/>
            <person name="Shirato S."/>
            <person name="Slamovits C.H."/>
            <person name="Spencer D.F."/>
            <person name="Suzuki S."/>
            <person name="Worden A.Z."/>
            <person name="Zauner S."/>
            <person name="Barry K."/>
            <person name="Bell C."/>
            <person name="Bharti A.K."/>
            <person name="Crow J.A."/>
            <person name="Grimwood J."/>
            <person name="Kramer R."/>
            <person name="Lindquist E."/>
            <person name="Lucas S."/>
            <person name="Salamov A."/>
            <person name="McFadden G.I."/>
            <person name="Lane C.E."/>
            <person name="Keeling P.J."/>
            <person name="Gray M.W."/>
            <person name="Grigoriev I.V."/>
            <person name="Archibald J.M."/>
        </authorList>
    </citation>
    <scope>NUCLEOTIDE SEQUENCE</scope>
    <source>
        <strain evidence="10">CCMP2712</strain>
    </source>
</reference>
<evidence type="ECO:0000256" key="7">
    <source>
        <dbReference type="SAM" id="Phobius"/>
    </source>
</evidence>
<proteinExistence type="inferred from homology"/>
<gene>
    <name evidence="8" type="ORF">GUITHDRAFT_73844</name>
</gene>
<dbReference type="GO" id="GO:0098554">
    <property type="term" value="C:cytoplasmic side of endoplasmic reticulum membrane"/>
    <property type="evidence" value="ECO:0007669"/>
    <property type="project" value="TreeGrafter"/>
</dbReference>
<comment type="subcellular location">
    <subcellularLocation>
        <location evidence="1">Endomembrane system</location>
        <topology evidence="1">Multi-pass membrane protein</topology>
    </subcellularLocation>
</comment>
<evidence type="ECO:0000256" key="1">
    <source>
        <dbReference type="ARBA" id="ARBA00004127"/>
    </source>
</evidence>
<feature type="transmembrane region" description="Helical" evidence="7">
    <location>
        <begin position="212"/>
        <end position="230"/>
    </location>
</feature>
<dbReference type="PANTHER" id="PTHR12174:SF22">
    <property type="entry name" value="SIGNAL PEPTIDE PEPTIDASE-LIKE 3"/>
    <property type="match status" value="1"/>
</dbReference>
<dbReference type="Pfam" id="PF04258">
    <property type="entry name" value="Peptidase_A22B"/>
    <property type="match status" value="1"/>
</dbReference>
<evidence type="ECO:0000256" key="6">
    <source>
        <dbReference type="ARBA" id="ARBA00023136"/>
    </source>
</evidence>
<organism evidence="8">
    <name type="scientific">Guillardia theta (strain CCMP2712)</name>
    <name type="common">Cryptophyte</name>
    <dbReference type="NCBI Taxonomy" id="905079"/>
    <lineage>
        <taxon>Eukaryota</taxon>
        <taxon>Cryptophyceae</taxon>
        <taxon>Pyrenomonadales</taxon>
        <taxon>Geminigeraceae</taxon>
        <taxon>Guillardia</taxon>
    </lineage>
</organism>
<dbReference type="OMA" id="CITISIQ"/>
<dbReference type="InterPro" id="IPR006639">
    <property type="entry name" value="Preselin/SPP"/>
</dbReference>
<comment type="similarity">
    <text evidence="2">Belongs to the peptidase A22B family.</text>
</comment>
<dbReference type="KEGG" id="gtt:GUITHDRAFT_73844"/>
<evidence type="ECO:0000313" key="8">
    <source>
        <dbReference type="EMBL" id="EKX42572.1"/>
    </source>
</evidence>
<dbReference type="EMBL" id="JH993016">
    <property type="protein sequence ID" value="EKX42572.1"/>
    <property type="molecule type" value="Genomic_DNA"/>
</dbReference>
<keyword evidence="3 7" id="KW-0812">Transmembrane</keyword>
<dbReference type="HOGENOM" id="CLU_1051329_0_0_1"/>
<dbReference type="GO" id="GO:0033619">
    <property type="term" value="P:membrane protein proteolysis"/>
    <property type="evidence" value="ECO:0007669"/>
    <property type="project" value="TreeGrafter"/>
</dbReference>
<keyword evidence="10" id="KW-1185">Reference proteome</keyword>
<dbReference type="GeneID" id="17299125"/>
<dbReference type="OrthoDB" id="29661at2759"/>
<evidence type="ECO:0000313" key="9">
    <source>
        <dbReference type="EnsemblProtists" id="EKX42572"/>
    </source>
</evidence>
<sequence length="253" mass="28012">MSILITIIFSLVATISFGFLLYPYIDHWTERKFSKDVDLPLLGPVPLLAFFVAPLALLVVALWLCTKHWIANDVLAISLVVFFLANIRLSSLMVATVLLLLAFCYDIFWVFMSSSIFGKNVMVTVATDLDVPIKILIPLVLTEETKSQLEFTLIGLGDIVLPGLLLCFAWRVDCDKGIDMQKGYFAVTMAGYLVALTLCEIIVGSLHLAQPAMIYLVPGTLIPFTLLALVRKEFTEVWNGVEETPIAAAPEKP</sequence>
<dbReference type="GO" id="GO:0042500">
    <property type="term" value="F:aspartic endopeptidase activity, intramembrane cleaving"/>
    <property type="evidence" value="ECO:0007669"/>
    <property type="project" value="InterPro"/>
</dbReference>
<accession>L1J2M2</accession>